<sequence length="491" mass="53775">MRCAAVLLLLPFAQALQWPLSLQKLFTTPVRVAVVGAGASGSSAAFFLNRTAKRLGKDVQIDVYEKEGYIGGRSTTVYPFGDRTLEPIELGASIFVNANKHMVRALQEWNLSTVPFDDAEYVGIWDGEEFAVIIRDDKPTWWDSAKLVWRYGLLAPLRTQRLVKALIASFDSLYTSTYLPFASVDALSSQLGFSEYTQSEAKAFLAKKGIRGLFPEELVDGATRVNYAQSIDEIHALGALVSMAANGANSVQGGNWQVFERMLRESGAKVRLNTTVAEIAPKGDAWQVTTSTGTKAVYDHVVLSAPLHLSPYTLPANLSAPVPAHPYVHLHVTLLVTSTPGARPEFFGLPPNASLPDMILTTSKKGKEGVSAFNSLSYHGATRGGWICKIFSMAPLSDAWLDTAFGAENILWTYRKEWDAYPYLLPAPGEPSQFAPTVLGKGLYYTSAWEAWVSTMETQSLAGRNVAELIAREWAEEGGECKGEEMRGWDC</sequence>
<evidence type="ECO:0000256" key="1">
    <source>
        <dbReference type="ARBA" id="ARBA00001974"/>
    </source>
</evidence>
<proteinExistence type="inferred from homology"/>
<dbReference type="Pfam" id="PF07156">
    <property type="entry name" value="Prenylcys_lyase"/>
    <property type="match status" value="1"/>
</dbReference>
<keyword evidence="7" id="KW-0325">Glycoprotein</keyword>
<dbReference type="AlphaFoldDB" id="A0A167RAG5"/>
<dbReference type="PIRSF" id="PIRSF036292">
    <property type="entry name" value="Prenylcysteine_oxidase"/>
    <property type="match status" value="1"/>
</dbReference>
<keyword evidence="3" id="KW-0285">Flavoprotein</keyword>
<keyword evidence="11" id="KW-1185">Reference proteome</keyword>
<evidence type="ECO:0000256" key="4">
    <source>
        <dbReference type="ARBA" id="ARBA00022729"/>
    </source>
</evidence>
<dbReference type="Pfam" id="PF13450">
    <property type="entry name" value="NAD_binding_8"/>
    <property type="match status" value="1"/>
</dbReference>
<reference evidence="10 11" key="1">
    <citation type="journal article" date="2016" name="Mol. Biol. Evol.">
        <title>Comparative Genomics of Early-Diverging Mushroom-Forming Fungi Provides Insights into the Origins of Lignocellulose Decay Capabilities.</title>
        <authorList>
            <person name="Nagy L.G."/>
            <person name="Riley R."/>
            <person name="Tritt A."/>
            <person name="Adam C."/>
            <person name="Daum C."/>
            <person name="Floudas D."/>
            <person name="Sun H."/>
            <person name="Yadav J.S."/>
            <person name="Pangilinan J."/>
            <person name="Larsson K.H."/>
            <person name="Matsuura K."/>
            <person name="Barry K."/>
            <person name="Labutti K."/>
            <person name="Kuo R."/>
            <person name="Ohm R.A."/>
            <person name="Bhattacharya S.S."/>
            <person name="Shirouzu T."/>
            <person name="Yoshinaga Y."/>
            <person name="Martin F.M."/>
            <person name="Grigoriev I.V."/>
            <person name="Hibbett D.S."/>
        </authorList>
    </citation>
    <scope>NUCLEOTIDE SEQUENCE [LARGE SCALE GENOMIC DNA]</scope>
    <source>
        <strain evidence="10 11">TUFC12733</strain>
    </source>
</reference>
<keyword evidence="4 8" id="KW-0732">Signal</keyword>
<comment type="similarity">
    <text evidence="2">Belongs to the prenylcysteine oxidase family.</text>
</comment>
<evidence type="ECO:0000256" key="3">
    <source>
        <dbReference type="ARBA" id="ARBA00022630"/>
    </source>
</evidence>
<organism evidence="10 11">
    <name type="scientific">Calocera viscosa (strain TUFC12733)</name>
    <dbReference type="NCBI Taxonomy" id="1330018"/>
    <lineage>
        <taxon>Eukaryota</taxon>
        <taxon>Fungi</taxon>
        <taxon>Dikarya</taxon>
        <taxon>Basidiomycota</taxon>
        <taxon>Agaricomycotina</taxon>
        <taxon>Dacrymycetes</taxon>
        <taxon>Dacrymycetales</taxon>
        <taxon>Dacrymycetaceae</taxon>
        <taxon>Calocera</taxon>
    </lineage>
</organism>
<dbReference type="SUPFAM" id="SSF51905">
    <property type="entry name" value="FAD/NAD(P)-binding domain"/>
    <property type="match status" value="1"/>
</dbReference>
<dbReference type="GO" id="GO:0030328">
    <property type="term" value="P:prenylcysteine catabolic process"/>
    <property type="evidence" value="ECO:0007669"/>
    <property type="project" value="InterPro"/>
</dbReference>
<feature type="domain" description="Prenylcysteine lyase" evidence="9">
    <location>
        <begin position="137"/>
        <end position="477"/>
    </location>
</feature>
<dbReference type="EMBL" id="KV417268">
    <property type="protein sequence ID" value="KZP00717.1"/>
    <property type="molecule type" value="Genomic_DNA"/>
</dbReference>
<dbReference type="OrthoDB" id="437369at2759"/>
<evidence type="ECO:0000256" key="2">
    <source>
        <dbReference type="ARBA" id="ARBA00009967"/>
    </source>
</evidence>
<keyword evidence="5" id="KW-0274">FAD</keyword>
<dbReference type="Gene3D" id="3.50.50.60">
    <property type="entry name" value="FAD/NAD(P)-binding domain"/>
    <property type="match status" value="1"/>
</dbReference>
<keyword evidence="6" id="KW-0560">Oxidoreductase</keyword>
<dbReference type="STRING" id="1330018.A0A167RAG5"/>
<dbReference type="InterPro" id="IPR036188">
    <property type="entry name" value="FAD/NAD-bd_sf"/>
</dbReference>
<evidence type="ECO:0000313" key="11">
    <source>
        <dbReference type="Proteomes" id="UP000076738"/>
    </source>
</evidence>
<dbReference type="GO" id="GO:0001735">
    <property type="term" value="F:prenylcysteine oxidase activity"/>
    <property type="evidence" value="ECO:0007669"/>
    <property type="project" value="InterPro"/>
</dbReference>
<dbReference type="InterPro" id="IPR010795">
    <property type="entry name" value="Prenylcys_lyase"/>
</dbReference>
<evidence type="ECO:0000313" key="10">
    <source>
        <dbReference type="EMBL" id="KZP00717.1"/>
    </source>
</evidence>
<dbReference type="PANTHER" id="PTHR15944">
    <property type="entry name" value="FARNESYLCYSTEINE LYASE"/>
    <property type="match status" value="1"/>
</dbReference>
<dbReference type="PANTHER" id="PTHR15944:SF0">
    <property type="entry name" value="PRENYLCYSTEINE LYASE DOMAIN-CONTAINING PROTEIN"/>
    <property type="match status" value="1"/>
</dbReference>
<evidence type="ECO:0000256" key="8">
    <source>
        <dbReference type="SAM" id="SignalP"/>
    </source>
</evidence>
<evidence type="ECO:0000259" key="9">
    <source>
        <dbReference type="Pfam" id="PF07156"/>
    </source>
</evidence>
<dbReference type="Proteomes" id="UP000076738">
    <property type="component" value="Unassembled WGS sequence"/>
</dbReference>
<dbReference type="GO" id="GO:0030327">
    <property type="term" value="P:prenylated protein catabolic process"/>
    <property type="evidence" value="ECO:0007669"/>
    <property type="project" value="TreeGrafter"/>
</dbReference>
<dbReference type="InterPro" id="IPR017046">
    <property type="entry name" value="Prenylcysteine_Oxase1"/>
</dbReference>
<protein>
    <submittedName>
        <fullName evidence="10">FAD/NAD(P)-binding domain-containing protein</fullName>
    </submittedName>
</protein>
<feature type="chain" id="PRO_5011977759" evidence="8">
    <location>
        <begin position="16"/>
        <end position="491"/>
    </location>
</feature>
<name>A0A167RAG5_CALVF</name>
<evidence type="ECO:0000256" key="5">
    <source>
        <dbReference type="ARBA" id="ARBA00022827"/>
    </source>
</evidence>
<feature type="signal peptide" evidence="8">
    <location>
        <begin position="1"/>
        <end position="15"/>
    </location>
</feature>
<gene>
    <name evidence="10" type="ORF">CALVIDRAFT_533053</name>
</gene>
<evidence type="ECO:0000256" key="6">
    <source>
        <dbReference type="ARBA" id="ARBA00023002"/>
    </source>
</evidence>
<comment type="cofactor">
    <cofactor evidence="1">
        <name>FAD</name>
        <dbReference type="ChEBI" id="CHEBI:57692"/>
    </cofactor>
</comment>
<evidence type="ECO:0000256" key="7">
    <source>
        <dbReference type="ARBA" id="ARBA00023180"/>
    </source>
</evidence>
<accession>A0A167RAG5</accession>